<dbReference type="Proteomes" id="UP000549971">
    <property type="component" value="Unassembled WGS sequence"/>
</dbReference>
<accession>A0A7W9J6B4</accession>
<name>A0A7W9J6B4_9ACTN</name>
<keyword evidence="1" id="KW-0472">Membrane</keyword>
<evidence type="ECO:0000256" key="1">
    <source>
        <dbReference type="SAM" id="Phobius"/>
    </source>
</evidence>
<proteinExistence type="predicted"/>
<evidence type="ECO:0000313" key="3">
    <source>
        <dbReference type="Proteomes" id="UP000549971"/>
    </source>
</evidence>
<sequence>MAFQEKRAWVFMIVSVIGYVVYAVVVLRRVDGGWGDTPYIAVMLWTIGAAIVAAIALEMVVAATAGKDDGPQMDQRDREIARFGEQVGQSFVVIGGVTAMGLAMLEVPHFWIANAVYLAFFLSAVLGSVARIAAYRRGLPW</sequence>
<evidence type="ECO:0000313" key="2">
    <source>
        <dbReference type="EMBL" id="MBB5835945.1"/>
    </source>
</evidence>
<keyword evidence="1" id="KW-1133">Transmembrane helix</keyword>
<keyword evidence="1" id="KW-0812">Transmembrane</keyword>
<comment type="caution">
    <text evidence="2">The sequence shown here is derived from an EMBL/GenBank/DDBJ whole genome shotgun (WGS) entry which is preliminary data.</text>
</comment>
<dbReference type="AlphaFoldDB" id="A0A7W9J6B4"/>
<keyword evidence="3" id="KW-1185">Reference proteome</keyword>
<feature type="transmembrane region" description="Helical" evidence="1">
    <location>
        <begin position="87"/>
        <end position="105"/>
    </location>
</feature>
<dbReference type="EMBL" id="JACHMY010000001">
    <property type="protein sequence ID" value="MBB5835945.1"/>
    <property type="molecule type" value="Genomic_DNA"/>
</dbReference>
<feature type="transmembrane region" description="Helical" evidence="1">
    <location>
        <begin position="111"/>
        <end position="134"/>
    </location>
</feature>
<feature type="transmembrane region" description="Helical" evidence="1">
    <location>
        <begin position="7"/>
        <end position="27"/>
    </location>
</feature>
<protein>
    <recommendedName>
        <fullName evidence="4">DUF2178 domain-containing protein</fullName>
    </recommendedName>
</protein>
<organism evidence="2 3">
    <name type="scientific">Kribbella italica</name>
    <dbReference type="NCBI Taxonomy" id="1540520"/>
    <lineage>
        <taxon>Bacteria</taxon>
        <taxon>Bacillati</taxon>
        <taxon>Actinomycetota</taxon>
        <taxon>Actinomycetes</taxon>
        <taxon>Propionibacteriales</taxon>
        <taxon>Kribbellaceae</taxon>
        <taxon>Kribbella</taxon>
    </lineage>
</organism>
<reference evidence="2 3" key="1">
    <citation type="submission" date="2020-08" db="EMBL/GenBank/DDBJ databases">
        <title>Sequencing the genomes of 1000 actinobacteria strains.</title>
        <authorList>
            <person name="Klenk H.-P."/>
        </authorList>
    </citation>
    <scope>NUCLEOTIDE SEQUENCE [LARGE SCALE GENOMIC DNA]</scope>
    <source>
        <strain evidence="2 3">DSM 28967</strain>
    </source>
</reference>
<feature type="transmembrane region" description="Helical" evidence="1">
    <location>
        <begin position="39"/>
        <end position="66"/>
    </location>
</feature>
<evidence type="ECO:0008006" key="4">
    <source>
        <dbReference type="Google" id="ProtNLM"/>
    </source>
</evidence>
<gene>
    <name evidence="2" type="ORF">HDA39_002679</name>
</gene>